<evidence type="ECO:0000313" key="5">
    <source>
        <dbReference type="Proteomes" id="UP000182114"/>
    </source>
</evidence>
<evidence type="ECO:0000256" key="1">
    <source>
        <dbReference type="ARBA" id="ARBA00022603"/>
    </source>
</evidence>
<accession>A0A1G7HHE4</accession>
<evidence type="ECO:0000256" key="2">
    <source>
        <dbReference type="ARBA" id="ARBA00022679"/>
    </source>
</evidence>
<dbReference type="EMBL" id="FNBD01000006">
    <property type="protein sequence ID" value="SDE99835.1"/>
    <property type="molecule type" value="Genomic_DNA"/>
</dbReference>
<sequence length="193" mass="21579">MIDTPFNNLPKIHARIEAKSKEIDFSMPSDLHIGSLLQTLIASKPNSRFLELGTGIGLSLSWMIEGMDANSILISVDNNPELIQISTEFFGEDKRVTLICEDGSVWLKNYSGAKFDLIFADAWPGKYSEIEEALNLVTVGGFYVIDDMSKQENWPVGHENHVLNLLAYLKAREDFKITTLNWSTGVLVAVRSN</sequence>
<dbReference type="InterPro" id="IPR029063">
    <property type="entry name" value="SAM-dependent_MTases_sf"/>
</dbReference>
<dbReference type="CDD" id="cd02440">
    <property type="entry name" value="AdoMet_MTases"/>
    <property type="match status" value="1"/>
</dbReference>
<dbReference type="Gene3D" id="3.40.50.150">
    <property type="entry name" value="Vaccinia Virus protein VP39"/>
    <property type="match status" value="1"/>
</dbReference>
<dbReference type="RefSeq" id="WP_074538446.1">
    <property type="nucleotide sequence ID" value="NZ_FNBD01000006.1"/>
</dbReference>
<reference evidence="5" key="1">
    <citation type="submission" date="2016-10" db="EMBL/GenBank/DDBJ databases">
        <authorList>
            <person name="Varghese N."/>
            <person name="Submissions S."/>
        </authorList>
    </citation>
    <scope>NUCLEOTIDE SEQUENCE [LARGE SCALE GENOMIC DNA]</scope>
    <source>
        <strain evidence="5">DSM 24729</strain>
    </source>
</reference>
<evidence type="ECO:0000256" key="3">
    <source>
        <dbReference type="ARBA" id="ARBA00022691"/>
    </source>
</evidence>
<evidence type="ECO:0000313" key="4">
    <source>
        <dbReference type="EMBL" id="SDE99835.1"/>
    </source>
</evidence>
<keyword evidence="2 4" id="KW-0808">Transferase</keyword>
<dbReference type="eggNOG" id="COG4122">
    <property type="taxonomic scope" value="Bacteria"/>
</dbReference>
<dbReference type="PANTHER" id="PTHR43167">
    <property type="entry name" value="PUTATIVE (AFU_ORTHOLOGUE AFUA_6G01830)-RELATED"/>
    <property type="match status" value="1"/>
</dbReference>
<dbReference type="InterPro" id="IPR002935">
    <property type="entry name" value="SAM_O-MeTrfase"/>
</dbReference>
<dbReference type="Pfam" id="PF01596">
    <property type="entry name" value="Methyltransf_3"/>
    <property type="match status" value="1"/>
</dbReference>
<dbReference type="PANTHER" id="PTHR43167:SF1">
    <property type="entry name" value="PUTATIVE (AFU_ORTHOLOGUE AFUA_6G01830)-RELATED"/>
    <property type="match status" value="1"/>
</dbReference>
<dbReference type="GO" id="GO:0032259">
    <property type="term" value="P:methylation"/>
    <property type="evidence" value="ECO:0007669"/>
    <property type="project" value="UniProtKB-KW"/>
</dbReference>
<keyword evidence="3" id="KW-0949">S-adenosyl-L-methionine</keyword>
<protein>
    <submittedName>
        <fullName evidence="4">Predicted O-methyltransferase YrrM</fullName>
    </submittedName>
</protein>
<organism evidence="4 5">
    <name type="scientific">Cellulophaga baltica</name>
    <dbReference type="NCBI Taxonomy" id="76594"/>
    <lineage>
        <taxon>Bacteria</taxon>
        <taxon>Pseudomonadati</taxon>
        <taxon>Bacteroidota</taxon>
        <taxon>Flavobacteriia</taxon>
        <taxon>Flavobacteriales</taxon>
        <taxon>Flavobacteriaceae</taxon>
        <taxon>Cellulophaga</taxon>
    </lineage>
</organism>
<gene>
    <name evidence="4" type="ORF">SAMN04487992_10677</name>
</gene>
<keyword evidence="1 4" id="KW-0489">Methyltransferase</keyword>
<dbReference type="GO" id="GO:0008171">
    <property type="term" value="F:O-methyltransferase activity"/>
    <property type="evidence" value="ECO:0007669"/>
    <property type="project" value="InterPro"/>
</dbReference>
<proteinExistence type="predicted"/>
<keyword evidence="5" id="KW-1185">Reference proteome</keyword>
<name>A0A1G7HHE4_9FLAO</name>
<dbReference type="AlphaFoldDB" id="A0A1G7HHE4"/>
<dbReference type="SUPFAM" id="SSF53335">
    <property type="entry name" value="S-adenosyl-L-methionine-dependent methyltransferases"/>
    <property type="match status" value="1"/>
</dbReference>
<dbReference type="Proteomes" id="UP000182114">
    <property type="component" value="Unassembled WGS sequence"/>
</dbReference>